<dbReference type="GO" id="GO:0005886">
    <property type="term" value="C:plasma membrane"/>
    <property type="evidence" value="ECO:0007669"/>
    <property type="project" value="TreeGrafter"/>
</dbReference>
<dbReference type="Gene3D" id="1.10.4160.10">
    <property type="entry name" value="Hydantoin permease"/>
    <property type="match status" value="1"/>
</dbReference>
<dbReference type="InterPro" id="IPR030191">
    <property type="entry name" value="CodB"/>
</dbReference>
<feature type="transmembrane region" description="Helical" evidence="6">
    <location>
        <begin position="368"/>
        <end position="388"/>
    </location>
</feature>
<name>A0A366E0D3_9HYPH</name>
<evidence type="ECO:0000256" key="3">
    <source>
        <dbReference type="ARBA" id="ARBA00022692"/>
    </source>
</evidence>
<feature type="transmembrane region" description="Helical" evidence="6">
    <location>
        <begin position="29"/>
        <end position="50"/>
    </location>
</feature>
<evidence type="ECO:0000256" key="4">
    <source>
        <dbReference type="ARBA" id="ARBA00022989"/>
    </source>
</evidence>
<protein>
    <submittedName>
        <fullName evidence="7">Purine-cytosine permease-like protein</fullName>
    </submittedName>
</protein>
<dbReference type="InterPro" id="IPR001248">
    <property type="entry name" value="Pur-cyt_permease"/>
</dbReference>
<proteinExistence type="inferred from homology"/>
<comment type="similarity">
    <text evidence="2">Belongs to the purine-cytosine permease (2.A.39) family.</text>
</comment>
<feature type="transmembrane region" description="Helical" evidence="6">
    <location>
        <begin position="400"/>
        <end position="423"/>
    </location>
</feature>
<gene>
    <name evidence="7" type="ORF">DFR47_103356</name>
</gene>
<dbReference type="PANTHER" id="PTHR30569:SF0">
    <property type="entry name" value="CYTOSINE PERMEASE"/>
    <property type="match status" value="1"/>
</dbReference>
<feature type="transmembrane region" description="Helical" evidence="6">
    <location>
        <begin position="332"/>
        <end position="356"/>
    </location>
</feature>
<evidence type="ECO:0000256" key="5">
    <source>
        <dbReference type="ARBA" id="ARBA00023136"/>
    </source>
</evidence>
<dbReference type="PANTHER" id="PTHR30569">
    <property type="entry name" value="CYTOSINE TRANSPORTER CODB"/>
    <property type="match status" value="1"/>
</dbReference>
<evidence type="ECO:0000313" key="7">
    <source>
        <dbReference type="EMBL" id="RBO95792.1"/>
    </source>
</evidence>
<keyword evidence="3 6" id="KW-0812">Transmembrane</keyword>
<evidence type="ECO:0000313" key="8">
    <source>
        <dbReference type="Proteomes" id="UP000252893"/>
    </source>
</evidence>
<dbReference type="OrthoDB" id="9780088at2"/>
<dbReference type="RefSeq" id="WP_113944313.1">
    <property type="nucleotide sequence ID" value="NZ_JBHEEG010000004.1"/>
</dbReference>
<feature type="transmembrane region" description="Helical" evidence="6">
    <location>
        <begin position="200"/>
        <end position="219"/>
    </location>
</feature>
<dbReference type="AlphaFoldDB" id="A0A366E0D3"/>
<dbReference type="Pfam" id="PF02133">
    <property type="entry name" value="Transp_cyt_pur"/>
    <property type="match status" value="1"/>
</dbReference>
<feature type="transmembrane region" description="Helical" evidence="6">
    <location>
        <begin position="56"/>
        <end position="81"/>
    </location>
</feature>
<feature type="transmembrane region" description="Helical" evidence="6">
    <location>
        <begin position="136"/>
        <end position="156"/>
    </location>
</feature>
<evidence type="ECO:0000256" key="1">
    <source>
        <dbReference type="ARBA" id="ARBA00004141"/>
    </source>
</evidence>
<dbReference type="Proteomes" id="UP000252893">
    <property type="component" value="Unassembled WGS sequence"/>
</dbReference>
<keyword evidence="8" id="KW-1185">Reference proteome</keyword>
<reference evidence="7 8" key="1">
    <citation type="submission" date="2018-06" db="EMBL/GenBank/DDBJ databases">
        <title>Genomic Encyclopedia of Type Strains, Phase IV (KMG-IV): sequencing the most valuable type-strain genomes for metagenomic binning, comparative biology and taxonomic classification.</title>
        <authorList>
            <person name="Goeker M."/>
        </authorList>
    </citation>
    <scope>NUCLEOTIDE SEQUENCE [LARGE SCALE GENOMIC DNA]</scope>
    <source>
        <strain evidence="7 8">DSM 25619</strain>
    </source>
</reference>
<feature type="transmembrane region" description="Helical" evidence="6">
    <location>
        <begin position="168"/>
        <end position="188"/>
    </location>
</feature>
<evidence type="ECO:0000256" key="2">
    <source>
        <dbReference type="ARBA" id="ARBA00008974"/>
    </source>
</evidence>
<comment type="caution">
    <text evidence="7">The sequence shown here is derived from an EMBL/GenBank/DDBJ whole genome shotgun (WGS) entry which is preliminary data.</text>
</comment>
<dbReference type="EMBL" id="QNRH01000003">
    <property type="protein sequence ID" value="RBO95792.1"/>
    <property type="molecule type" value="Genomic_DNA"/>
</dbReference>
<sequence>MSGLSNEAATSGYAKELVPESEQGTGWKIFFIVAGSLCGLPVFILSAHIFSSLGFVQGMAAVAVGGVISGLLGAMTAFTGSKSRMGLALLADQAFGPWGASLVKLVIAISLIGWFGVNIGVLGVTAASALTQMTGYNIAALTVGLPVCLLIAGITLYGASGLERLGNILVPATLLVLIASLVLVAPQLGEVWSKQGNGAISFGGAVSAVVGAYVVGIVIQPDYGRFVRRPAFAAMGAGVALGIAYPVIMTMSSVASLASGTPEFISAMILLGFGLPALLVLLLGAWIDSSACLYSASLSLANQFPRFRFITIIAAITVVGVVLVVVGADKAFIPFLIALSVSLPPLATILVLSALLPQPSHPHAVHRAIPVVCWALATIFGLMTNYGYWSFSTLPTFDAVLISAVIFIMLRVAVSFAPLTSAVSDGSVE</sequence>
<evidence type="ECO:0000256" key="6">
    <source>
        <dbReference type="SAM" id="Phobius"/>
    </source>
</evidence>
<organism evidence="7 8">
    <name type="scientific">Pseudochrobactrum asaccharolyticum</name>
    <dbReference type="NCBI Taxonomy" id="354351"/>
    <lineage>
        <taxon>Bacteria</taxon>
        <taxon>Pseudomonadati</taxon>
        <taxon>Pseudomonadota</taxon>
        <taxon>Alphaproteobacteria</taxon>
        <taxon>Hyphomicrobiales</taxon>
        <taxon>Brucellaceae</taxon>
        <taxon>Pseudochrobactrum</taxon>
    </lineage>
</organism>
<feature type="transmembrane region" description="Helical" evidence="6">
    <location>
        <begin position="307"/>
        <end position="326"/>
    </location>
</feature>
<feature type="transmembrane region" description="Helical" evidence="6">
    <location>
        <begin position="264"/>
        <end position="287"/>
    </location>
</feature>
<comment type="subcellular location">
    <subcellularLocation>
        <location evidence="1">Membrane</location>
        <topology evidence="1">Multi-pass membrane protein</topology>
    </subcellularLocation>
</comment>
<feature type="transmembrane region" description="Helical" evidence="6">
    <location>
        <begin position="231"/>
        <end position="258"/>
    </location>
</feature>
<dbReference type="GO" id="GO:0015209">
    <property type="term" value="F:cytosine transmembrane transporter activity"/>
    <property type="evidence" value="ECO:0007669"/>
    <property type="project" value="InterPro"/>
</dbReference>
<accession>A0A366E0D3</accession>
<keyword evidence="4 6" id="KW-1133">Transmembrane helix</keyword>
<feature type="transmembrane region" description="Helical" evidence="6">
    <location>
        <begin position="102"/>
        <end position="130"/>
    </location>
</feature>
<keyword evidence="5 6" id="KW-0472">Membrane</keyword>